<evidence type="ECO:0000256" key="2">
    <source>
        <dbReference type="SAM" id="MobiDB-lite"/>
    </source>
</evidence>
<dbReference type="PANTHER" id="PTHR33505:SF4">
    <property type="entry name" value="PROTEIN PREY, MITOCHONDRIAL"/>
    <property type="match status" value="1"/>
</dbReference>
<sequence length="77" mass="8306">MSDAPTETDPDIGPEIGTQSGPVIDRRMLEALVCPLSHATLSYDAEAQELISRPAKLAFPIRNGIPIMLVSEARAME</sequence>
<evidence type="ECO:0000256" key="1">
    <source>
        <dbReference type="HAMAP-Rule" id="MF_01187"/>
    </source>
</evidence>
<name>A0A1H8C9Z6_9RHOB</name>
<dbReference type="InterPro" id="IPR005651">
    <property type="entry name" value="Trm112-like"/>
</dbReference>
<dbReference type="RefSeq" id="WP_050517979.1">
    <property type="nucleotide sequence ID" value="NZ_FOCO01000004.1"/>
</dbReference>
<dbReference type="Gene3D" id="2.20.25.10">
    <property type="match status" value="1"/>
</dbReference>
<evidence type="ECO:0000313" key="4">
    <source>
        <dbReference type="Proteomes" id="UP000183002"/>
    </source>
</evidence>
<accession>A0A1H8C9Z6</accession>
<dbReference type="EMBL" id="FOCO01000004">
    <property type="protein sequence ID" value="SEM91875.1"/>
    <property type="molecule type" value="Genomic_DNA"/>
</dbReference>
<evidence type="ECO:0000313" key="3">
    <source>
        <dbReference type="EMBL" id="SEM91875.1"/>
    </source>
</evidence>
<organism evidence="3 4">
    <name type="scientific">Pseudorhodobacter antarcticus</name>
    <dbReference type="NCBI Taxonomy" id="1077947"/>
    <lineage>
        <taxon>Bacteria</taxon>
        <taxon>Pseudomonadati</taxon>
        <taxon>Pseudomonadota</taxon>
        <taxon>Alphaproteobacteria</taxon>
        <taxon>Rhodobacterales</taxon>
        <taxon>Paracoccaceae</taxon>
        <taxon>Pseudorhodobacter</taxon>
    </lineage>
</organism>
<dbReference type="STRING" id="1077947.SAMN05216227_1004118"/>
<dbReference type="Proteomes" id="UP000183002">
    <property type="component" value="Unassembled WGS sequence"/>
</dbReference>
<feature type="region of interest" description="Disordered" evidence="2">
    <location>
        <begin position="1"/>
        <end position="23"/>
    </location>
</feature>
<dbReference type="Pfam" id="PF03966">
    <property type="entry name" value="Trm112p"/>
    <property type="match status" value="1"/>
</dbReference>
<reference evidence="3 4" key="1">
    <citation type="submission" date="2016-10" db="EMBL/GenBank/DDBJ databases">
        <authorList>
            <person name="de Groot N.N."/>
        </authorList>
    </citation>
    <scope>NUCLEOTIDE SEQUENCE [LARGE SCALE GENOMIC DNA]</scope>
    <source>
        <strain evidence="3 4">CGMCC 1.10836</strain>
    </source>
</reference>
<comment type="similarity">
    <text evidence="1">Belongs to the UPF0434 family.</text>
</comment>
<proteinExistence type="inferred from homology"/>
<dbReference type="AlphaFoldDB" id="A0A1H8C9Z6"/>
<dbReference type="PANTHER" id="PTHR33505">
    <property type="entry name" value="ZGC:162634"/>
    <property type="match status" value="1"/>
</dbReference>
<feature type="compositionally biased region" description="Acidic residues" evidence="2">
    <location>
        <begin position="1"/>
        <end position="12"/>
    </location>
</feature>
<dbReference type="OrthoDB" id="9812205at2"/>
<gene>
    <name evidence="3" type="ORF">SAMN05216227_1004118</name>
</gene>
<keyword evidence="4" id="KW-1185">Reference proteome</keyword>
<dbReference type="SUPFAM" id="SSF158997">
    <property type="entry name" value="Trm112p-like"/>
    <property type="match status" value="1"/>
</dbReference>
<dbReference type="HAMAP" id="MF_01187">
    <property type="entry name" value="UPF0434"/>
    <property type="match status" value="1"/>
</dbReference>
<protein>
    <recommendedName>
        <fullName evidence="1">UPF0434 protein SAMN05216227_1004118</fullName>
    </recommendedName>
</protein>
<dbReference type="GO" id="GO:0005829">
    <property type="term" value="C:cytosol"/>
    <property type="evidence" value="ECO:0007669"/>
    <property type="project" value="TreeGrafter"/>
</dbReference>